<reference evidence="2 3" key="1">
    <citation type="submission" date="2017-02" db="EMBL/GenBank/DDBJ databases">
        <authorList>
            <person name="Peterson S.W."/>
        </authorList>
    </citation>
    <scope>NUCLEOTIDE SEQUENCE [LARGE SCALE GENOMIC DNA]</scope>
    <source>
        <strain evidence="2 3">DSM 22323</strain>
    </source>
</reference>
<name>A0A1T5DTV2_9FLAO</name>
<dbReference type="SUPFAM" id="SSF55729">
    <property type="entry name" value="Acyl-CoA N-acyltransferases (Nat)"/>
    <property type="match status" value="1"/>
</dbReference>
<dbReference type="CDD" id="cd04301">
    <property type="entry name" value="NAT_SF"/>
    <property type="match status" value="1"/>
</dbReference>
<proteinExistence type="predicted"/>
<organism evidence="2 3">
    <name type="scientific">Soonwooa buanensis</name>
    <dbReference type="NCBI Taxonomy" id="619805"/>
    <lineage>
        <taxon>Bacteria</taxon>
        <taxon>Pseudomonadati</taxon>
        <taxon>Bacteroidota</taxon>
        <taxon>Flavobacteriia</taxon>
        <taxon>Flavobacteriales</taxon>
        <taxon>Weeksellaceae</taxon>
        <taxon>Chryseobacterium group</taxon>
        <taxon>Soonwooa</taxon>
    </lineage>
</organism>
<dbReference type="InterPro" id="IPR016181">
    <property type="entry name" value="Acyl_CoA_acyltransferase"/>
</dbReference>
<dbReference type="OrthoDB" id="9812988at2"/>
<evidence type="ECO:0000313" key="3">
    <source>
        <dbReference type="Proteomes" id="UP000191112"/>
    </source>
</evidence>
<dbReference type="RefSeq" id="WP_079666269.1">
    <property type="nucleotide sequence ID" value="NZ_FUYZ01000002.1"/>
</dbReference>
<feature type="domain" description="N-acetyltransferase" evidence="1">
    <location>
        <begin position="47"/>
        <end position="102"/>
    </location>
</feature>
<dbReference type="AlphaFoldDB" id="A0A1T5DTV2"/>
<dbReference type="Proteomes" id="UP000191112">
    <property type="component" value="Unassembled WGS sequence"/>
</dbReference>
<dbReference type="EMBL" id="FUYZ01000002">
    <property type="protein sequence ID" value="SKB74989.1"/>
    <property type="molecule type" value="Genomic_DNA"/>
</dbReference>
<gene>
    <name evidence="2" type="ORF">SAMN05660477_00999</name>
</gene>
<dbReference type="GO" id="GO:0016747">
    <property type="term" value="F:acyltransferase activity, transferring groups other than amino-acyl groups"/>
    <property type="evidence" value="ECO:0007669"/>
    <property type="project" value="InterPro"/>
</dbReference>
<protein>
    <recommendedName>
        <fullName evidence="1">N-acetyltransferase domain-containing protein</fullName>
    </recommendedName>
</protein>
<accession>A0A1T5DTV2</accession>
<sequence>MKIEISSEKHLHYAEEIKQEMADSAKVRGTGIAQRTVEFLCQKMLEGSAVLAIEEDGRWAGFCYLSAWSDGEFVANSGMIVSPNFRKRGVAKMMKAKVFELSRIKFPEAKIFSLTTGLAVMKINSDLGYQPVTYSEITKDETFWEGCKSCVNYDVLKSKNRENCLCTAMLYSPSKEKTLFNSNYTKNTKDEEKCSVGI</sequence>
<evidence type="ECO:0000313" key="2">
    <source>
        <dbReference type="EMBL" id="SKB74989.1"/>
    </source>
</evidence>
<evidence type="ECO:0000259" key="1">
    <source>
        <dbReference type="Pfam" id="PF00583"/>
    </source>
</evidence>
<keyword evidence="3" id="KW-1185">Reference proteome</keyword>
<dbReference type="Gene3D" id="3.40.630.30">
    <property type="match status" value="1"/>
</dbReference>
<dbReference type="InterPro" id="IPR000182">
    <property type="entry name" value="GNAT_dom"/>
</dbReference>
<dbReference type="Pfam" id="PF00583">
    <property type="entry name" value="Acetyltransf_1"/>
    <property type="match status" value="1"/>
</dbReference>
<dbReference type="STRING" id="619805.SAMN05660477_00999"/>